<evidence type="ECO:0000256" key="13">
    <source>
        <dbReference type="ARBA" id="ARBA00024347"/>
    </source>
</evidence>
<dbReference type="PROSITE" id="PS50172">
    <property type="entry name" value="BRCT"/>
    <property type="match status" value="1"/>
</dbReference>
<dbReference type="EMBL" id="JAPDRK010000022">
    <property type="protein sequence ID" value="KAJ9603439.1"/>
    <property type="molecule type" value="Genomic_DNA"/>
</dbReference>
<feature type="region of interest" description="Disordered" evidence="16">
    <location>
        <begin position="303"/>
        <end position="322"/>
    </location>
</feature>
<dbReference type="SUPFAM" id="SSF47587">
    <property type="entry name" value="Domain of poly(ADP-ribose) polymerase"/>
    <property type="match status" value="1"/>
</dbReference>
<sequence>MPRIKAPPGPAVPSLDGVTISLASYTPSAHPELGNKSVAQLKTDIANCGGTYTTKLNECTHLIASQAQFDKKIDRIKQAQSSSNTFIVTYEWLVDSLASSAPIEVDDYILNEDNNSPANGVNGLPAKASPPLKKTAAAKKSSKRTRQQDDDEEDDLQPPKKAKKSDPSKPVAPSPTPASNIKASTKVPVDQQVPNAAAYTVYIDDSGVIYDATLNKSDSGKNNNKYYRVQLLKANNFFQTWTRWGRVGDRGQSKMLGDGDLDGALFQFKSKFKDKSGINWEDRDGPSKKGKYIYLEVNYEDSDGEAEKSASAPTQDDYEEEDKQVFATSKLPQPVQKLMELIFNQQFFNASMAELDYDANKMPLGKLSKKTLLKGYEVLKELAALVADPTLAASGGEDPATAVAERSNSYFSLVPHVVGRWAVPVLRDMDSIRKEIRLLEALTDMQLATEIMKSASVQKHKDIHVLDARYQGLGMKEMTPLGRSSAEFSEISNYLTKSVGGTHSVRYEVQEVFRIERNGEFDRLDKSSYAKLGKKSDRRLLWHGSRASNFGGILSQGLRIAPPEAPVSGYMFGKGVYLADMSSKSAGYCAANISGGTGILLLCEAELGAPMLTLTDADYNAGDRCKENNHISTWGQGQIAPQVWKDAACIHKDLKGVKMPDVVSKPPSATNVPGAYLMYNEYIVYDVAQIKLRYLLRVSMN</sequence>
<dbReference type="Gene3D" id="3.40.50.10190">
    <property type="entry name" value="BRCT domain"/>
    <property type="match status" value="1"/>
</dbReference>
<dbReference type="PROSITE" id="PS51977">
    <property type="entry name" value="WGR"/>
    <property type="match status" value="1"/>
</dbReference>
<dbReference type="GO" id="GO:0008270">
    <property type="term" value="F:zinc ion binding"/>
    <property type="evidence" value="ECO:0007669"/>
    <property type="project" value="UniProtKB-KW"/>
</dbReference>
<feature type="domain" description="PARP alpha-helical" evidence="19">
    <location>
        <begin position="328"/>
        <end position="453"/>
    </location>
</feature>
<dbReference type="InterPro" id="IPR001357">
    <property type="entry name" value="BRCT_dom"/>
</dbReference>
<evidence type="ECO:0000259" key="18">
    <source>
        <dbReference type="PROSITE" id="PS51059"/>
    </source>
</evidence>
<evidence type="ECO:0000256" key="7">
    <source>
        <dbReference type="ARBA" id="ARBA00022765"/>
    </source>
</evidence>
<keyword evidence="3 15" id="KW-0808">Transferase</keyword>
<dbReference type="PROSITE" id="PS51060">
    <property type="entry name" value="PARP_ALPHA_HD"/>
    <property type="match status" value="1"/>
</dbReference>
<evidence type="ECO:0000256" key="2">
    <source>
        <dbReference type="ARBA" id="ARBA00022676"/>
    </source>
</evidence>
<feature type="domain" description="WGR" evidence="20">
    <location>
        <begin position="198"/>
        <end position="292"/>
    </location>
</feature>
<dbReference type="Proteomes" id="UP001172673">
    <property type="component" value="Unassembled WGS sequence"/>
</dbReference>
<dbReference type="SUPFAM" id="SSF52113">
    <property type="entry name" value="BRCT domain"/>
    <property type="match status" value="1"/>
</dbReference>
<dbReference type="InterPro" id="IPR050800">
    <property type="entry name" value="ARTD/PARP"/>
</dbReference>
<evidence type="ECO:0000256" key="4">
    <source>
        <dbReference type="ARBA" id="ARBA00022695"/>
    </source>
</evidence>
<keyword evidence="6" id="KW-0677">Repeat</keyword>
<feature type="compositionally biased region" description="Low complexity" evidence="16">
    <location>
        <begin position="124"/>
        <end position="135"/>
    </location>
</feature>
<keyword evidence="10 15" id="KW-0520">NAD</keyword>
<dbReference type="SUPFAM" id="SSF56399">
    <property type="entry name" value="ADP-ribosylation"/>
    <property type="match status" value="1"/>
</dbReference>
<dbReference type="SUPFAM" id="SSF142921">
    <property type="entry name" value="WGR domain-like"/>
    <property type="match status" value="1"/>
</dbReference>
<proteinExistence type="inferred from homology"/>
<feature type="domain" description="PARP catalytic" evidence="18">
    <location>
        <begin position="464"/>
        <end position="701"/>
    </location>
</feature>
<keyword evidence="9" id="KW-0862">Zinc</keyword>
<evidence type="ECO:0000313" key="22">
    <source>
        <dbReference type="Proteomes" id="UP001172673"/>
    </source>
</evidence>
<keyword evidence="7" id="KW-0013">ADP-ribosylation</keyword>
<evidence type="ECO:0000256" key="11">
    <source>
        <dbReference type="ARBA" id="ARBA00023125"/>
    </source>
</evidence>
<evidence type="ECO:0000259" key="17">
    <source>
        <dbReference type="PROSITE" id="PS50172"/>
    </source>
</evidence>
<dbReference type="Gene3D" id="3.90.228.10">
    <property type="match status" value="1"/>
</dbReference>
<dbReference type="GO" id="GO:1990404">
    <property type="term" value="F:NAD+-protein mono-ADP-ribosyltransferase activity"/>
    <property type="evidence" value="ECO:0007669"/>
    <property type="project" value="TreeGrafter"/>
</dbReference>
<feature type="region of interest" description="Disordered" evidence="16">
    <location>
        <begin position="119"/>
        <end position="187"/>
    </location>
</feature>
<evidence type="ECO:0000256" key="6">
    <source>
        <dbReference type="ARBA" id="ARBA00022737"/>
    </source>
</evidence>
<protein>
    <recommendedName>
        <fullName evidence="15">Poly [ADP-ribose] polymerase</fullName>
        <shortName evidence="15">PARP</shortName>
        <ecNumber evidence="15">2.4.2.-</ecNumber>
    </recommendedName>
</protein>
<dbReference type="SMART" id="SM00292">
    <property type="entry name" value="BRCT"/>
    <property type="match status" value="1"/>
</dbReference>
<evidence type="ECO:0000256" key="14">
    <source>
        <dbReference type="ARBA" id="ARBA00033987"/>
    </source>
</evidence>
<gene>
    <name evidence="21" type="ORF">H2200_012217</name>
</gene>
<evidence type="ECO:0000313" key="21">
    <source>
        <dbReference type="EMBL" id="KAJ9603439.1"/>
    </source>
</evidence>
<evidence type="ECO:0000256" key="12">
    <source>
        <dbReference type="ARBA" id="ARBA00023242"/>
    </source>
</evidence>
<dbReference type="SMART" id="SM00773">
    <property type="entry name" value="WGR"/>
    <property type="match status" value="1"/>
</dbReference>
<evidence type="ECO:0000256" key="15">
    <source>
        <dbReference type="RuleBase" id="RU362114"/>
    </source>
</evidence>
<evidence type="ECO:0000259" key="20">
    <source>
        <dbReference type="PROSITE" id="PS51977"/>
    </source>
</evidence>
<keyword evidence="11" id="KW-0238">DNA-binding</keyword>
<dbReference type="Gene3D" id="1.20.142.10">
    <property type="entry name" value="Poly(ADP-ribose) polymerase, regulatory domain"/>
    <property type="match status" value="1"/>
</dbReference>
<evidence type="ECO:0000259" key="19">
    <source>
        <dbReference type="PROSITE" id="PS51060"/>
    </source>
</evidence>
<dbReference type="AlphaFoldDB" id="A0AA39CCP3"/>
<dbReference type="GO" id="GO:0006302">
    <property type="term" value="P:double-strand break repair"/>
    <property type="evidence" value="ECO:0007669"/>
    <property type="project" value="TreeGrafter"/>
</dbReference>
<name>A0AA39CCP3_9EURO</name>
<keyword evidence="5" id="KW-0479">Metal-binding</keyword>
<evidence type="ECO:0000256" key="16">
    <source>
        <dbReference type="SAM" id="MobiDB-lite"/>
    </source>
</evidence>
<evidence type="ECO:0000256" key="9">
    <source>
        <dbReference type="ARBA" id="ARBA00022833"/>
    </source>
</evidence>
<dbReference type="GO" id="GO:0003677">
    <property type="term" value="F:DNA binding"/>
    <property type="evidence" value="ECO:0007669"/>
    <property type="project" value="UniProtKB-KW"/>
</dbReference>
<dbReference type="Pfam" id="PF00644">
    <property type="entry name" value="PARP"/>
    <property type="match status" value="1"/>
</dbReference>
<evidence type="ECO:0000256" key="5">
    <source>
        <dbReference type="ARBA" id="ARBA00022723"/>
    </source>
</evidence>
<keyword evidence="22" id="KW-1185">Reference proteome</keyword>
<dbReference type="InterPro" id="IPR036616">
    <property type="entry name" value="Poly(ADP-ribose)pol_reg_dom_sf"/>
</dbReference>
<dbReference type="GO" id="GO:0003950">
    <property type="term" value="F:NAD+ poly-ADP-ribosyltransferase activity"/>
    <property type="evidence" value="ECO:0007669"/>
    <property type="project" value="UniProtKB-UniRule"/>
</dbReference>
<dbReference type="GO" id="GO:0070212">
    <property type="term" value="P:protein poly-ADP-ribosylation"/>
    <property type="evidence" value="ECO:0007669"/>
    <property type="project" value="TreeGrafter"/>
</dbReference>
<comment type="caution">
    <text evidence="21">The sequence shown here is derived from an EMBL/GenBank/DDBJ whole genome shotgun (WGS) entry which is preliminary data.</text>
</comment>
<reference evidence="21" key="1">
    <citation type="submission" date="2022-10" db="EMBL/GenBank/DDBJ databases">
        <title>Culturing micro-colonial fungi from biological soil crusts in the Mojave desert and describing Neophaeococcomyces mojavensis, and introducing the new genera and species Taxawa tesnikishii.</title>
        <authorList>
            <person name="Kurbessoian T."/>
            <person name="Stajich J.E."/>
        </authorList>
    </citation>
    <scope>NUCLEOTIDE SEQUENCE</scope>
    <source>
        <strain evidence="21">TK_41</strain>
    </source>
</reference>
<evidence type="ECO:0000256" key="10">
    <source>
        <dbReference type="ARBA" id="ARBA00023027"/>
    </source>
</evidence>
<evidence type="ECO:0000256" key="3">
    <source>
        <dbReference type="ARBA" id="ARBA00022679"/>
    </source>
</evidence>
<dbReference type="InterPro" id="IPR004102">
    <property type="entry name" value="Poly(ADP-ribose)pol_reg_dom"/>
</dbReference>
<dbReference type="CDD" id="cd07997">
    <property type="entry name" value="WGR_PARP"/>
    <property type="match status" value="1"/>
</dbReference>
<dbReference type="GO" id="GO:0005730">
    <property type="term" value="C:nucleolus"/>
    <property type="evidence" value="ECO:0007669"/>
    <property type="project" value="TreeGrafter"/>
</dbReference>
<dbReference type="InterPro" id="IPR012317">
    <property type="entry name" value="Poly(ADP-ribose)pol_cat_dom"/>
</dbReference>
<comment type="similarity">
    <text evidence="13">Belongs to the ARTD/PARP family.</text>
</comment>
<accession>A0AA39CCP3</accession>
<dbReference type="CDD" id="cd01437">
    <property type="entry name" value="parp_like"/>
    <property type="match status" value="1"/>
</dbReference>
<dbReference type="InterPro" id="IPR036930">
    <property type="entry name" value="WGR_dom_sf"/>
</dbReference>
<evidence type="ECO:0000256" key="1">
    <source>
        <dbReference type="ARBA" id="ARBA00004123"/>
    </source>
</evidence>
<dbReference type="Pfam" id="PF05406">
    <property type="entry name" value="WGR"/>
    <property type="match status" value="1"/>
</dbReference>
<keyword evidence="4" id="KW-0548">Nucleotidyltransferase</keyword>
<keyword evidence="12" id="KW-0539">Nucleus</keyword>
<keyword evidence="8" id="KW-0863">Zinc-finger</keyword>
<feature type="compositionally biased region" description="Basic residues" evidence="16">
    <location>
        <begin position="136"/>
        <end position="145"/>
    </location>
</feature>
<comment type="catalytic activity">
    <reaction evidence="14">
        <text>NAD(+) + (ADP-D-ribosyl)n-acceptor = nicotinamide + (ADP-D-ribosyl)n+1-acceptor + H(+).</text>
        <dbReference type="EC" id="2.4.2.30"/>
    </reaction>
</comment>
<dbReference type="FunFam" id="1.20.142.10:FF:000002">
    <property type="entry name" value="Poly [ADP-ribose] polymerase"/>
    <property type="match status" value="1"/>
</dbReference>
<dbReference type="EC" id="2.4.2.-" evidence="15"/>
<comment type="subcellular location">
    <subcellularLocation>
        <location evidence="1">Nucleus</location>
    </subcellularLocation>
</comment>
<dbReference type="PANTHER" id="PTHR10459:SF60">
    <property type="entry name" value="POLY [ADP-RIBOSE] POLYMERASE 2"/>
    <property type="match status" value="1"/>
</dbReference>
<dbReference type="PANTHER" id="PTHR10459">
    <property type="entry name" value="DNA LIGASE"/>
    <property type="match status" value="1"/>
</dbReference>
<organism evidence="21 22">
    <name type="scientific">Cladophialophora chaetospira</name>
    <dbReference type="NCBI Taxonomy" id="386627"/>
    <lineage>
        <taxon>Eukaryota</taxon>
        <taxon>Fungi</taxon>
        <taxon>Dikarya</taxon>
        <taxon>Ascomycota</taxon>
        <taxon>Pezizomycotina</taxon>
        <taxon>Eurotiomycetes</taxon>
        <taxon>Chaetothyriomycetidae</taxon>
        <taxon>Chaetothyriales</taxon>
        <taxon>Herpotrichiellaceae</taxon>
        <taxon>Cladophialophora</taxon>
    </lineage>
</organism>
<dbReference type="Pfam" id="PF02877">
    <property type="entry name" value="PARP_reg"/>
    <property type="match status" value="1"/>
</dbReference>
<evidence type="ECO:0000256" key="8">
    <source>
        <dbReference type="ARBA" id="ARBA00022771"/>
    </source>
</evidence>
<feature type="domain" description="BRCT" evidence="17">
    <location>
        <begin position="10"/>
        <end position="110"/>
    </location>
</feature>
<dbReference type="PROSITE" id="PS51059">
    <property type="entry name" value="PARP_CATALYTIC"/>
    <property type="match status" value="1"/>
</dbReference>
<dbReference type="InterPro" id="IPR036420">
    <property type="entry name" value="BRCT_dom_sf"/>
</dbReference>
<keyword evidence="2 15" id="KW-0328">Glycosyltransferase</keyword>
<dbReference type="InterPro" id="IPR008893">
    <property type="entry name" value="WGR_domain"/>
</dbReference>
<dbReference type="GO" id="GO:0016779">
    <property type="term" value="F:nucleotidyltransferase activity"/>
    <property type="evidence" value="ECO:0007669"/>
    <property type="project" value="UniProtKB-KW"/>
</dbReference>